<sequence length="98" mass="10888">MTYGGELLVHAETLSSASQNVAAAHNELNSKLHDLRTLLQPLTQTWTGQAAADYQARQRQWDQAQGDLNEVLQQIGKVLEVAQQQYGDAERANIDVWA</sequence>
<dbReference type="NCBIfam" id="TIGR03930">
    <property type="entry name" value="WXG100_ESAT6"/>
    <property type="match status" value="1"/>
</dbReference>
<proteinExistence type="inferred from homology"/>
<evidence type="ECO:0000256" key="1">
    <source>
        <dbReference type="RuleBase" id="RU362001"/>
    </source>
</evidence>
<dbReference type="Proteomes" id="UP001499854">
    <property type="component" value="Unassembled WGS sequence"/>
</dbReference>
<comment type="caution">
    <text evidence="2">The sequence shown here is derived from an EMBL/GenBank/DDBJ whole genome shotgun (WGS) entry which is preliminary data.</text>
</comment>
<dbReference type="RefSeq" id="WP_344656535.1">
    <property type="nucleotide sequence ID" value="NZ_BAAAQM010000008.1"/>
</dbReference>
<comment type="similarity">
    <text evidence="1">Belongs to the WXG100 family.</text>
</comment>
<dbReference type="Pfam" id="PF06013">
    <property type="entry name" value="WXG100"/>
    <property type="match status" value="1"/>
</dbReference>
<protein>
    <recommendedName>
        <fullName evidence="1">ESAT-6-like protein</fullName>
    </recommendedName>
</protein>
<dbReference type="InterPro" id="IPR036689">
    <property type="entry name" value="ESAT-6-like_sf"/>
</dbReference>
<evidence type="ECO:0000313" key="2">
    <source>
        <dbReference type="EMBL" id="GAA1962059.1"/>
    </source>
</evidence>
<keyword evidence="3" id="KW-1185">Reference proteome</keyword>
<accession>A0ABP5CD80</accession>
<name>A0ABP5CD80_9ACTN</name>
<reference evidence="3" key="1">
    <citation type="journal article" date="2019" name="Int. J. Syst. Evol. Microbiol.">
        <title>The Global Catalogue of Microorganisms (GCM) 10K type strain sequencing project: providing services to taxonomists for standard genome sequencing and annotation.</title>
        <authorList>
            <consortium name="The Broad Institute Genomics Platform"/>
            <consortium name="The Broad Institute Genome Sequencing Center for Infectious Disease"/>
            <person name="Wu L."/>
            <person name="Ma J."/>
        </authorList>
    </citation>
    <scope>NUCLEOTIDE SEQUENCE [LARGE SCALE GENOMIC DNA]</scope>
    <source>
        <strain evidence="3">JCM 16013</strain>
    </source>
</reference>
<dbReference type="Gene3D" id="1.10.287.1060">
    <property type="entry name" value="ESAT-6-like"/>
    <property type="match status" value="1"/>
</dbReference>
<gene>
    <name evidence="2" type="ORF">GCM10009838_18550</name>
</gene>
<dbReference type="InterPro" id="IPR010310">
    <property type="entry name" value="T7SS_ESAT-6-like"/>
</dbReference>
<dbReference type="SUPFAM" id="SSF140453">
    <property type="entry name" value="EsxAB dimer-like"/>
    <property type="match status" value="1"/>
</dbReference>
<evidence type="ECO:0000313" key="3">
    <source>
        <dbReference type="Proteomes" id="UP001499854"/>
    </source>
</evidence>
<dbReference type="EMBL" id="BAAAQM010000008">
    <property type="protein sequence ID" value="GAA1962059.1"/>
    <property type="molecule type" value="Genomic_DNA"/>
</dbReference>
<organism evidence="2 3">
    <name type="scientific">Catenulispora subtropica</name>
    <dbReference type="NCBI Taxonomy" id="450798"/>
    <lineage>
        <taxon>Bacteria</taxon>
        <taxon>Bacillati</taxon>
        <taxon>Actinomycetota</taxon>
        <taxon>Actinomycetes</taxon>
        <taxon>Catenulisporales</taxon>
        <taxon>Catenulisporaceae</taxon>
        <taxon>Catenulispora</taxon>
    </lineage>
</organism>